<proteinExistence type="predicted"/>
<dbReference type="Proteomes" id="UP000649179">
    <property type="component" value="Unassembled WGS sequence"/>
</dbReference>
<evidence type="ECO:0000313" key="4">
    <source>
        <dbReference type="EMBL" id="GGF53143.1"/>
    </source>
</evidence>
<comment type="caution">
    <text evidence="4">The sequence shown here is derived from an EMBL/GenBank/DDBJ whole genome shotgun (WGS) entry which is preliminary data.</text>
</comment>
<keyword evidence="2" id="KW-0804">Transcription</keyword>
<evidence type="ECO:0008006" key="6">
    <source>
        <dbReference type="Google" id="ProtNLM"/>
    </source>
</evidence>
<reference evidence="4" key="2">
    <citation type="submission" date="2020-09" db="EMBL/GenBank/DDBJ databases">
        <authorList>
            <person name="Sun Q."/>
            <person name="Zhou Y."/>
        </authorList>
    </citation>
    <scope>NUCLEOTIDE SEQUENCE</scope>
    <source>
        <strain evidence="4">CGMCC 1.16067</strain>
    </source>
</reference>
<dbReference type="Gene3D" id="1.10.10.1320">
    <property type="entry name" value="Anti-sigma factor, zinc-finger domain"/>
    <property type="match status" value="1"/>
</dbReference>
<keyword evidence="5" id="KW-1185">Reference proteome</keyword>
<gene>
    <name evidence="4" type="ORF">GCM10011519_28840</name>
</gene>
<name>A0A917F7C9_9ACTN</name>
<feature type="region of interest" description="Disordered" evidence="3">
    <location>
        <begin position="146"/>
        <end position="178"/>
    </location>
</feature>
<organism evidence="4 5">
    <name type="scientific">Marmoricola endophyticus</name>
    <dbReference type="NCBI Taxonomy" id="2040280"/>
    <lineage>
        <taxon>Bacteria</taxon>
        <taxon>Bacillati</taxon>
        <taxon>Actinomycetota</taxon>
        <taxon>Actinomycetes</taxon>
        <taxon>Propionibacteriales</taxon>
        <taxon>Nocardioidaceae</taxon>
        <taxon>Marmoricola</taxon>
    </lineage>
</organism>
<dbReference type="InterPro" id="IPR041916">
    <property type="entry name" value="Anti_sigma_zinc_sf"/>
</dbReference>
<evidence type="ECO:0000256" key="2">
    <source>
        <dbReference type="ARBA" id="ARBA00023163"/>
    </source>
</evidence>
<evidence type="ECO:0000313" key="5">
    <source>
        <dbReference type="Proteomes" id="UP000649179"/>
    </source>
</evidence>
<sequence length="178" mass="18310">MLGLRSLPGPSSGPHLGDRASALVDGQLSAAEAARAWDHVEACEDCHQEVQRHSWLKSRLSAFSTPAADPAPTAGLMGALYDVDEQTRTAWHETDLIAARTRRRTLTVVGAGSLSAAVIGVLALTGAPAGLNEPVTRPAPARLGATLAGTGAAPRGLPEPRRAPSFGPVPVGLRGPAH</sequence>
<evidence type="ECO:0000256" key="3">
    <source>
        <dbReference type="SAM" id="MobiDB-lite"/>
    </source>
</evidence>
<keyword evidence="1" id="KW-0805">Transcription regulation</keyword>
<reference evidence="4" key="1">
    <citation type="journal article" date="2014" name="Int. J. Syst. Evol. Microbiol.">
        <title>Complete genome sequence of Corynebacterium casei LMG S-19264T (=DSM 44701T), isolated from a smear-ripened cheese.</title>
        <authorList>
            <consortium name="US DOE Joint Genome Institute (JGI-PGF)"/>
            <person name="Walter F."/>
            <person name="Albersmeier A."/>
            <person name="Kalinowski J."/>
            <person name="Ruckert C."/>
        </authorList>
    </citation>
    <scope>NUCLEOTIDE SEQUENCE</scope>
    <source>
        <strain evidence="4">CGMCC 1.16067</strain>
    </source>
</reference>
<dbReference type="AlphaFoldDB" id="A0A917F7C9"/>
<dbReference type="EMBL" id="BMKQ01000001">
    <property type="protein sequence ID" value="GGF53143.1"/>
    <property type="molecule type" value="Genomic_DNA"/>
</dbReference>
<evidence type="ECO:0000256" key="1">
    <source>
        <dbReference type="ARBA" id="ARBA00023015"/>
    </source>
</evidence>
<feature type="compositionally biased region" description="Low complexity" evidence="3">
    <location>
        <begin position="146"/>
        <end position="156"/>
    </location>
</feature>
<protein>
    <recommendedName>
        <fullName evidence="6">Zinc-finger domain-containing protein</fullName>
    </recommendedName>
</protein>
<accession>A0A917F7C9</accession>
<dbReference type="RefSeq" id="WP_188780399.1">
    <property type="nucleotide sequence ID" value="NZ_BMKQ01000001.1"/>
</dbReference>